<name>A0ABD3T4G0_SINWO</name>
<gene>
    <name evidence="3" type="ORF">ACJMK2_023493</name>
</gene>
<organism evidence="3 4">
    <name type="scientific">Sinanodonta woodiana</name>
    <name type="common">Chinese pond mussel</name>
    <name type="synonym">Anodonta woodiana</name>
    <dbReference type="NCBI Taxonomy" id="1069815"/>
    <lineage>
        <taxon>Eukaryota</taxon>
        <taxon>Metazoa</taxon>
        <taxon>Spiralia</taxon>
        <taxon>Lophotrochozoa</taxon>
        <taxon>Mollusca</taxon>
        <taxon>Bivalvia</taxon>
        <taxon>Autobranchia</taxon>
        <taxon>Heteroconchia</taxon>
        <taxon>Palaeoheterodonta</taxon>
        <taxon>Unionida</taxon>
        <taxon>Unionoidea</taxon>
        <taxon>Unionidae</taxon>
        <taxon>Unioninae</taxon>
        <taxon>Sinanodonta</taxon>
    </lineage>
</organism>
<dbReference type="InterPro" id="IPR001507">
    <property type="entry name" value="ZP_dom"/>
</dbReference>
<dbReference type="EMBL" id="JBJQND010000019">
    <property type="protein sequence ID" value="KAL3831789.1"/>
    <property type="molecule type" value="Genomic_DNA"/>
</dbReference>
<dbReference type="InterPro" id="IPR042235">
    <property type="entry name" value="ZP-C_dom"/>
</dbReference>
<proteinExistence type="predicted"/>
<comment type="caution">
    <text evidence="3">The sequence shown here is derived from an EMBL/GenBank/DDBJ whole genome shotgun (WGS) entry which is preliminary data.</text>
</comment>
<evidence type="ECO:0000313" key="3">
    <source>
        <dbReference type="EMBL" id="KAL3831789.1"/>
    </source>
</evidence>
<evidence type="ECO:0000313" key="4">
    <source>
        <dbReference type="Proteomes" id="UP001634394"/>
    </source>
</evidence>
<keyword evidence="1" id="KW-1133">Transmembrane helix</keyword>
<dbReference type="AlphaFoldDB" id="A0ABD3T4G0"/>
<dbReference type="Gene3D" id="2.60.40.4100">
    <property type="entry name" value="Zona pellucida, ZP-C domain"/>
    <property type="match status" value="1"/>
</dbReference>
<keyword evidence="4" id="KW-1185">Reference proteome</keyword>
<feature type="domain" description="ZP" evidence="2">
    <location>
        <begin position="1"/>
        <end position="135"/>
    </location>
</feature>
<evidence type="ECO:0000256" key="1">
    <source>
        <dbReference type="SAM" id="Phobius"/>
    </source>
</evidence>
<sequence>MLAEEIENITPSFSVFAKIYNDLTMTEEIQETLVGTKLFWVIQGAAEYNVIPINCTAFPGAVPGRNFRTIIIDGCTLDDKLVENFQVLGPGKMAADLYAFRFYNSPILTLQCTVRVCPMGSDFCESPCFARGKRSVIVGTGVYEREETISTRLSILKQKNSGVTSNLNLSGLRIFPMILLRTVGFLILFLHLWTV</sequence>
<keyword evidence="1" id="KW-0472">Membrane</keyword>
<dbReference type="Proteomes" id="UP001634394">
    <property type="component" value="Unassembled WGS sequence"/>
</dbReference>
<protein>
    <recommendedName>
        <fullName evidence="2">ZP domain-containing protein</fullName>
    </recommendedName>
</protein>
<accession>A0ABD3T4G0</accession>
<keyword evidence="1" id="KW-0812">Transmembrane</keyword>
<feature type="transmembrane region" description="Helical" evidence="1">
    <location>
        <begin position="174"/>
        <end position="193"/>
    </location>
</feature>
<reference evidence="3 4" key="1">
    <citation type="submission" date="2024-11" db="EMBL/GenBank/DDBJ databases">
        <title>Chromosome-level genome assembly of the freshwater bivalve Anodonta woodiana.</title>
        <authorList>
            <person name="Chen X."/>
        </authorList>
    </citation>
    <scope>NUCLEOTIDE SEQUENCE [LARGE SCALE GENOMIC DNA]</scope>
    <source>
        <strain evidence="3">MN2024</strain>
        <tissue evidence="3">Gills</tissue>
    </source>
</reference>
<evidence type="ECO:0000259" key="2">
    <source>
        <dbReference type="PROSITE" id="PS51034"/>
    </source>
</evidence>
<dbReference type="PROSITE" id="PS51034">
    <property type="entry name" value="ZP_2"/>
    <property type="match status" value="1"/>
</dbReference>